<accession>A0ABS6G2Y7</accession>
<protein>
    <recommendedName>
        <fullName evidence="4">PrcB C-terminal</fullName>
    </recommendedName>
</protein>
<dbReference type="PROSITE" id="PS51257">
    <property type="entry name" value="PROKAR_LIPOPROTEIN"/>
    <property type="match status" value="1"/>
</dbReference>
<proteinExistence type="predicted"/>
<organism evidence="2 3">
    <name type="scientific">Alkaliphilus flagellatus</name>
    <dbReference type="NCBI Taxonomy" id="2841507"/>
    <lineage>
        <taxon>Bacteria</taxon>
        <taxon>Bacillati</taxon>
        <taxon>Bacillota</taxon>
        <taxon>Clostridia</taxon>
        <taxon>Peptostreptococcales</taxon>
        <taxon>Natronincolaceae</taxon>
        <taxon>Alkaliphilus</taxon>
    </lineage>
</organism>
<evidence type="ECO:0000256" key="1">
    <source>
        <dbReference type="SAM" id="Phobius"/>
    </source>
</evidence>
<feature type="transmembrane region" description="Helical" evidence="1">
    <location>
        <begin position="6"/>
        <end position="23"/>
    </location>
</feature>
<keyword evidence="3" id="KW-1185">Reference proteome</keyword>
<keyword evidence="1" id="KW-1133">Transmembrane helix</keyword>
<keyword evidence="1" id="KW-0472">Membrane</keyword>
<evidence type="ECO:0008006" key="4">
    <source>
        <dbReference type="Google" id="ProtNLM"/>
    </source>
</evidence>
<name>A0ABS6G2Y7_9FIRM</name>
<comment type="caution">
    <text evidence="2">The sequence shown here is derived from an EMBL/GenBank/DDBJ whole genome shotgun (WGS) entry which is preliminary data.</text>
</comment>
<dbReference type="RefSeq" id="WP_216417134.1">
    <property type="nucleotide sequence ID" value="NZ_JAHLQK010000004.1"/>
</dbReference>
<dbReference type="EMBL" id="JAHLQK010000004">
    <property type="protein sequence ID" value="MBU5676853.1"/>
    <property type="molecule type" value="Genomic_DNA"/>
</dbReference>
<keyword evidence="1" id="KW-0812">Transmembrane</keyword>
<dbReference type="Proteomes" id="UP000779508">
    <property type="component" value="Unassembled WGS sequence"/>
</dbReference>
<gene>
    <name evidence="2" type="ORF">KQI88_10525</name>
</gene>
<sequence length="140" mass="16095">MRSNYIILGIILIICTSFFFVGCSNEENKELSYEIISFENAPKEVQDRMMLSENHNKHLNEDYDSGGGFDLGKERYVFFITNEGSTPKILEIAPDKTYGRGIMIKYTIGNKENAKFPDTSAIIRLNEYYGEITRTYISHP</sequence>
<evidence type="ECO:0000313" key="2">
    <source>
        <dbReference type="EMBL" id="MBU5676853.1"/>
    </source>
</evidence>
<reference evidence="2 3" key="1">
    <citation type="submission" date="2021-06" db="EMBL/GenBank/DDBJ databases">
        <authorList>
            <person name="Sun Q."/>
            <person name="Li D."/>
        </authorList>
    </citation>
    <scope>NUCLEOTIDE SEQUENCE [LARGE SCALE GENOMIC DNA]</scope>
    <source>
        <strain evidence="2 3">MSJ-5</strain>
    </source>
</reference>
<evidence type="ECO:0000313" key="3">
    <source>
        <dbReference type="Proteomes" id="UP000779508"/>
    </source>
</evidence>